<dbReference type="AlphaFoldDB" id="A0A2K1JCU3"/>
<sequence length="123" mass="14004">MDKSQEPRDKRYKLHDEMAKEPRGQKLVVRQNIAAKNKGKYTQTAHPGPSSSRMTVIPTSEILSTTNFLSFRTTKTWELPSVQEALKLKTAQLPHQTFGFPVVLRKGSRKFESAAVQPHISHY</sequence>
<evidence type="ECO:0000313" key="2">
    <source>
        <dbReference type="EMBL" id="PNR39343.1"/>
    </source>
</evidence>
<dbReference type="EnsemblPlants" id="Pp3c15_11380V3.1">
    <property type="protein sequence ID" value="PAC:32926901.CDS.1"/>
    <property type="gene ID" value="Pp3c15_11380"/>
</dbReference>
<dbReference type="EMBL" id="ABEU02000015">
    <property type="protein sequence ID" value="PNR39343.1"/>
    <property type="molecule type" value="Genomic_DNA"/>
</dbReference>
<keyword evidence="4" id="KW-1185">Reference proteome</keyword>
<evidence type="ECO:0000313" key="4">
    <source>
        <dbReference type="Proteomes" id="UP000006727"/>
    </source>
</evidence>
<accession>A0A2K1JCU3</accession>
<reference evidence="2 4" key="2">
    <citation type="journal article" date="2018" name="Plant J.">
        <title>The Physcomitrella patens chromosome-scale assembly reveals moss genome structure and evolution.</title>
        <authorList>
            <person name="Lang D."/>
            <person name="Ullrich K.K."/>
            <person name="Murat F."/>
            <person name="Fuchs J."/>
            <person name="Jenkins J."/>
            <person name="Haas F.B."/>
            <person name="Piednoel M."/>
            <person name="Gundlach H."/>
            <person name="Van Bel M."/>
            <person name="Meyberg R."/>
            <person name="Vives C."/>
            <person name="Morata J."/>
            <person name="Symeonidi A."/>
            <person name="Hiss M."/>
            <person name="Muchero W."/>
            <person name="Kamisugi Y."/>
            <person name="Saleh O."/>
            <person name="Blanc G."/>
            <person name="Decker E.L."/>
            <person name="van Gessel N."/>
            <person name="Grimwood J."/>
            <person name="Hayes R.D."/>
            <person name="Graham S.W."/>
            <person name="Gunter L.E."/>
            <person name="McDaniel S.F."/>
            <person name="Hoernstein S.N.W."/>
            <person name="Larsson A."/>
            <person name="Li F.W."/>
            <person name="Perroud P.F."/>
            <person name="Phillips J."/>
            <person name="Ranjan P."/>
            <person name="Rokshar D.S."/>
            <person name="Rothfels C.J."/>
            <person name="Schneider L."/>
            <person name="Shu S."/>
            <person name="Stevenson D.W."/>
            <person name="Thummler F."/>
            <person name="Tillich M."/>
            <person name="Villarreal Aguilar J.C."/>
            <person name="Widiez T."/>
            <person name="Wong G.K."/>
            <person name="Wymore A."/>
            <person name="Zhang Y."/>
            <person name="Zimmer A.D."/>
            <person name="Quatrano R.S."/>
            <person name="Mayer K.F.X."/>
            <person name="Goodstein D."/>
            <person name="Casacuberta J.M."/>
            <person name="Vandepoele K."/>
            <person name="Reski R."/>
            <person name="Cuming A.C."/>
            <person name="Tuskan G.A."/>
            <person name="Maumus F."/>
            <person name="Salse J."/>
            <person name="Schmutz J."/>
            <person name="Rensing S.A."/>
        </authorList>
    </citation>
    <scope>NUCLEOTIDE SEQUENCE [LARGE SCALE GENOMIC DNA]</scope>
    <source>
        <strain evidence="3 4">cv. Gransden 2004</strain>
    </source>
</reference>
<dbReference type="Gramene" id="Pp3c15_11380V3.1">
    <property type="protein sequence ID" value="PAC:32926901.CDS.1"/>
    <property type="gene ID" value="Pp3c15_11380"/>
</dbReference>
<reference evidence="3" key="3">
    <citation type="submission" date="2020-12" db="UniProtKB">
        <authorList>
            <consortium name="EnsemblPlants"/>
        </authorList>
    </citation>
    <scope>IDENTIFICATION</scope>
</reference>
<protein>
    <submittedName>
        <fullName evidence="2 3">Uncharacterized protein</fullName>
    </submittedName>
</protein>
<proteinExistence type="predicted"/>
<evidence type="ECO:0000256" key="1">
    <source>
        <dbReference type="SAM" id="MobiDB-lite"/>
    </source>
</evidence>
<dbReference type="Proteomes" id="UP000006727">
    <property type="component" value="Chromosome 15"/>
</dbReference>
<feature type="compositionally biased region" description="Polar residues" evidence="1">
    <location>
        <begin position="40"/>
        <end position="55"/>
    </location>
</feature>
<organism evidence="2">
    <name type="scientific">Physcomitrium patens</name>
    <name type="common">Spreading-leaved earth moss</name>
    <name type="synonym">Physcomitrella patens</name>
    <dbReference type="NCBI Taxonomy" id="3218"/>
    <lineage>
        <taxon>Eukaryota</taxon>
        <taxon>Viridiplantae</taxon>
        <taxon>Streptophyta</taxon>
        <taxon>Embryophyta</taxon>
        <taxon>Bryophyta</taxon>
        <taxon>Bryophytina</taxon>
        <taxon>Bryopsida</taxon>
        <taxon>Funariidae</taxon>
        <taxon>Funariales</taxon>
        <taxon>Funariaceae</taxon>
        <taxon>Physcomitrium</taxon>
    </lineage>
</organism>
<gene>
    <name evidence="2" type="ORF">PHYPA_019621</name>
</gene>
<feature type="region of interest" description="Disordered" evidence="1">
    <location>
        <begin position="33"/>
        <end position="55"/>
    </location>
</feature>
<reference evidence="2 4" key="1">
    <citation type="journal article" date="2008" name="Science">
        <title>The Physcomitrella genome reveals evolutionary insights into the conquest of land by plants.</title>
        <authorList>
            <person name="Rensing S."/>
            <person name="Lang D."/>
            <person name="Zimmer A."/>
            <person name="Terry A."/>
            <person name="Salamov A."/>
            <person name="Shapiro H."/>
            <person name="Nishiyama T."/>
            <person name="Perroud P.-F."/>
            <person name="Lindquist E."/>
            <person name="Kamisugi Y."/>
            <person name="Tanahashi T."/>
            <person name="Sakakibara K."/>
            <person name="Fujita T."/>
            <person name="Oishi K."/>
            <person name="Shin-I T."/>
            <person name="Kuroki Y."/>
            <person name="Toyoda A."/>
            <person name="Suzuki Y."/>
            <person name="Hashimoto A."/>
            <person name="Yamaguchi K."/>
            <person name="Sugano A."/>
            <person name="Kohara Y."/>
            <person name="Fujiyama A."/>
            <person name="Anterola A."/>
            <person name="Aoki S."/>
            <person name="Ashton N."/>
            <person name="Barbazuk W.B."/>
            <person name="Barker E."/>
            <person name="Bennetzen J."/>
            <person name="Bezanilla M."/>
            <person name="Blankenship R."/>
            <person name="Cho S.H."/>
            <person name="Dutcher S."/>
            <person name="Estelle M."/>
            <person name="Fawcett J.A."/>
            <person name="Gundlach H."/>
            <person name="Hanada K."/>
            <person name="Heyl A."/>
            <person name="Hicks K.A."/>
            <person name="Hugh J."/>
            <person name="Lohr M."/>
            <person name="Mayer K."/>
            <person name="Melkozernov A."/>
            <person name="Murata T."/>
            <person name="Nelson D."/>
            <person name="Pils B."/>
            <person name="Prigge M."/>
            <person name="Reiss B."/>
            <person name="Renner T."/>
            <person name="Rombauts S."/>
            <person name="Rushton P."/>
            <person name="Sanderfoot A."/>
            <person name="Schween G."/>
            <person name="Shiu S.-H."/>
            <person name="Stueber K."/>
            <person name="Theodoulou F.L."/>
            <person name="Tu H."/>
            <person name="Van de Peer Y."/>
            <person name="Verrier P.J."/>
            <person name="Waters E."/>
            <person name="Wood A."/>
            <person name="Yang L."/>
            <person name="Cove D."/>
            <person name="Cuming A."/>
            <person name="Hasebe M."/>
            <person name="Lucas S."/>
            <person name="Mishler D.B."/>
            <person name="Reski R."/>
            <person name="Grigoriev I."/>
            <person name="Quatrano R.S."/>
            <person name="Boore J.L."/>
        </authorList>
    </citation>
    <scope>NUCLEOTIDE SEQUENCE [LARGE SCALE GENOMIC DNA]</scope>
    <source>
        <strain evidence="3 4">cv. Gransden 2004</strain>
    </source>
</reference>
<evidence type="ECO:0000313" key="3">
    <source>
        <dbReference type="EnsemblPlants" id="PAC:32926901.CDS.1"/>
    </source>
</evidence>
<name>A0A2K1JCU3_PHYPA</name>
<dbReference type="InParanoid" id="A0A2K1JCU3"/>